<dbReference type="InterPro" id="IPR005484">
    <property type="entry name" value="Ribosomal_uL18_bac/plant/anim"/>
</dbReference>
<dbReference type="InterPro" id="IPR004389">
    <property type="entry name" value="Ribosomal_uL18_bac-type"/>
</dbReference>
<keyword evidence="3" id="KW-0694">RNA-binding</keyword>
<evidence type="ECO:0000256" key="1">
    <source>
        <dbReference type="ARBA" id="ARBA00007116"/>
    </source>
</evidence>
<evidence type="ECO:0000256" key="5">
    <source>
        <dbReference type="ARBA" id="ARBA00023274"/>
    </source>
</evidence>
<gene>
    <name evidence="6" type="ORF">LCGC14_0486450</name>
</gene>
<dbReference type="SUPFAM" id="SSF53137">
    <property type="entry name" value="Translational machinery components"/>
    <property type="match status" value="1"/>
</dbReference>
<protein>
    <recommendedName>
        <fullName evidence="7">50S ribosomal protein L18</fullName>
    </recommendedName>
</protein>
<comment type="similarity">
    <text evidence="1">Belongs to the universal ribosomal protein uL18 family.</text>
</comment>
<evidence type="ECO:0008006" key="7">
    <source>
        <dbReference type="Google" id="ProtNLM"/>
    </source>
</evidence>
<dbReference type="GO" id="GO:0008097">
    <property type="term" value="F:5S rRNA binding"/>
    <property type="evidence" value="ECO:0007669"/>
    <property type="project" value="TreeGrafter"/>
</dbReference>
<dbReference type="GO" id="GO:0005840">
    <property type="term" value="C:ribosome"/>
    <property type="evidence" value="ECO:0007669"/>
    <property type="project" value="UniProtKB-KW"/>
</dbReference>
<evidence type="ECO:0000256" key="4">
    <source>
        <dbReference type="ARBA" id="ARBA00022980"/>
    </source>
</evidence>
<sequence length="121" mass="13494">MKPIIKIRMRRQRRRAHVRKKVFGTAERPRLSVFRSHKNIYAQIIDDSQGRTLVSACSQGKDADTDAYGGNKQAAVVVGKVLAARAVEAGIKKVVFDRNGYPYHGRVEQLANAAREGGLEF</sequence>
<dbReference type="Gene3D" id="3.30.420.100">
    <property type="match status" value="1"/>
</dbReference>
<dbReference type="NCBIfam" id="TIGR00060">
    <property type="entry name" value="L18_bact"/>
    <property type="match status" value="1"/>
</dbReference>
<dbReference type="FunFam" id="3.30.420.100:FF:000001">
    <property type="entry name" value="50S ribosomal protein L18"/>
    <property type="match status" value="1"/>
</dbReference>
<accession>A0A0F9VGM6</accession>
<dbReference type="GO" id="GO:1990904">
    <property type="term" value="C:ribonucleoprotein complex"/>
    <property type="evidence" value="ECO:0007669"/>
    <property type="project" value="UniProtKB-KW"/>
</dbReference>
<reference evidence="6" key="1">
    <citation type="journal article" date="2015" name="Nature">
        <title>Complex archaea that bridge the gap between prokaryotes and eukaryotes.</title>
        <authorList>
            <person name="Spang A."/>
            <person name="Saw J.H."/>
            <person name="Jorgensen S.L."/>
            <person name="Zaremba-Niedzwiedzka K."/>
            <person name="Martijn J."/>
            <person name="Lind A.E."/>
            <person name="van Eijk R."/>
            <person name="Schleper C."/>
            <person name="Guy L."/>
            <person name="Ettema T.J."/>
        </authorList>
    </citation>
    <scope>NUCLEOTIDE SEQUENCE</scope>
</reference>
<dbReference type="PANTHER" id="PTHR12899">
    <property type="entry name" value="39S RIBOSOMAL PROTEIN L18, MITOCHONDRIAL"/>
    <property type="match status" value="1"/>
</dbReference>
<evidence type="ECO:0000313" key="6">
    <source>
        <dbReference type="EMBL" id="KKN64948.1"/>
    </source>
</evidence>
<dbReference type="GO" id="GO:0005737">
    <property type="term" value="C:cytoplasm"/>
    <property type="evidence" value="ECO:0007669"/>
    <property type="project" value="UniProtKB-ARBA"/>
</dbReference>
<keyword evidence="4" id="KW-0689">Ribosomal protein</keyword>
<dbReference type="PANTHER" id="PTHR12899:SF3">
    <property type="entry name" value="LARGE RIBOSOMAL SUBUNIT PROTEIN UL18M"/>
    <property type="match status" value="1"/>
</dbReference>
<keyword evidence="2" id="KW-0699">rRNA-binding</keyword>
<dbReference type="InterPro" id="IPR057268">
    <property type="entry name" value="Ribosomal_L18"/>
</dbReference>
<evidence type="ECO:0000256" key="2">
    <source>
        <dbReference type="ARBA" id="ARBA00022730"/>
    </source>
</evidence>
<dbReference type="EMBL" id="LAZR01000539">
    <property type="protein sequence ID" value="KKN64948.1"/>
    <property type="molecule type" value="Genomic_DNA"/>
</dbReference>
<proteinExistence type="inferred from homology"/>
<name>A0A0F9VGM6_9ZZZZ</name>
<keyword evidence="5" id="KW-0687">Ribonucleoprotein</keyword>
<dbReference type="AlphaFoldDB" id="A0A0F9VGM6"/>
<organism evidence="6">
    <name type="scientific">marine sediment metagenome</name>
    <dbReference type="NCBI Taxonomy" id="412755"/>
    <lineage>
        <taxon>unclassified sequences</taxon>
        <taxon>metagenomes</taxon>
        <taxon>ecological metagenomes</taxon>
    </lineage>
</organism>
<dbReference type="CDD" id="cd00432">
    <property type="entry name" value="Ribosomal_L18_L5e"/>
    <property type="match status" value="1"/>
</dbReference>
<dbReference type="Pfam" id="PF00861">
    <property type="entry name" value="Ribosomal_L18p"/>
    <property type="match status" value="1"/>
</dbReference>
<dbReference type="GO" id="GO:0003735">
    <property type="term" value="F:structural constituent of ribosome"/>
    <property type="evidence" value="ECO:0007669"/>
    <property type="project" value="InterPro"/>
</dbReference>
<dbReference type="GO" id="GO:0006412">
    <property type="term" value="P:translation"/>
    <property type="evidence" value="ECO:0007669"/>
    <property type="project" value="InterPro"/>
</dbReference>
<evidence type="ECO:0000256" key="3">
    <source>
        <dbReference type="ARBA" id="ARBA00022884"/>
    </source>
</evidence>
<comment type="caution">
    <text evidence="6">The sequence shown here is derived from an EMBL/GenBank/DDBJ whole genome shotgun (WGS) entry which is preliminary data.</text>
</comment>
<dbReference type="HAMAP" id="MF_01337_B">
    <property type="entry name" value="Ribosomal_uL18_B"/>
    <property type="match status" value="1"/>
</dbReference>